<feature type="transmembrane region" description="Helical" evidence="1">
    <location>
        <begin position="12"/>
        <end position="31"/>
    </location>
</feature>
<keyword evidence="1" id="KW-0472">Membrane</keyword>
<sequence>MDKNQAKINRILQIWLFSTVLLMLLGIVLVFSNDSSLIDISVSDSEYNSLLAHSKAGACLGDFTNDGIVDVEDLSFFIKNTGFSPSTADSILLTGESLALNLDTQDTNYWDVKDYLIFEKNFEEFSAAGPGKCSVFRLADIQLHN</sequence>
<organism evidence="2 3">
    <name type="scientific">Candidatus Dojkabacteria bacterium</name>
    <dbReference type="NCBI Taxonomy" id="2099670"/>
    <lineage>
        <taxon>Bacteria</taxon>
        <taxon>Candidatus Dojkabacteria</taxon>
    </lineage>
</organism>
<reference evidence="2" key="2">
    <citation type="journal article" date="2021" name="Microbiome">
        <title>Successional dynamics and alternative stable states in a saline activated sludge microbial community over 9 years.</title>
        <authorList>
            <person name="Wang Y."/>
            <person name="Ye J."/>
            <person name="Ju F."/>
            <person name="Liu L."/>
            <person name="Boyd J.A."/>
            <person name="Deng Y."/>
            <person name="Parks D.H."/>
            <person name="Jiang X."/>
            <person name="Yin X."/>
            <person name="Woodcroft B.J."/>
            <person name="Tyson G.W."/>
            <person name="Hugenholtz P."/>
            <person name="Polz M.F."/>
            <person name="Zhang T."/>
        </authorList>
    </citation>
    <scope>NUCLEOTIDE SEQUENCE</scope>
    <source>
        <strain evidence="2">HKST-UBA13</strain>
    </source>
</reference>
<protein>
    <recommendedName>
        <fullName evidence="4">Dockerin domain-containing protein</fullName>
    </recommendedName>
</protein>
<dbReference type="Proteomes" id="UP000775877">
    <property type="component" value="Unassembled WGS sequence"/>
</dbReference>
<reference evidence="2" key="1">
    <citation type="submission" date="2020-04" db="EMBL/GenBank/DDBJ databases">
        <authorList>
            <person name="Zhang T."/>
        </authorList>
    </citation>
    <scope>NUCLEOTIDE SEQUENCE</scope>
    <source>
        <strain evidence="2">HKST-UBA13</strain>
    </source>
</reference>
<accession>A0A955L203</accession>
<keyword evidence="1" id="KW-0812">Transmembrane</keyword>
<evidence type="ECO:0000256" key="1">
    <source>
        <dbReference type="SAM" id="Phobius"/>
    </source>
</evidence>
<keyword evidence="1" id="KW-1133">Transmembrane helix</keyword>
<proteinExistence type="predicted"/>
<comment type="caution">
    <text evidence="2">The sequence shown here is derived from an EMBL/GenBank/DDBJ whole genome shotgun (WGS) entry which is preliminary data.</text>
</comment>
<evidence type="ECO:0000313" key="3">
    <source>
        <dbReference type="Proteomes" id="UP000775877"/>
    </source>
</evidence>
<gene>
    <name evidence="2" type="ORF">KC678_04115</name>
</gene>
<evidence type="ECO:0000313" key="2">
    <source>
        <dbReference type="EMBL" id="MCA9381424.1"/>
    </source>
</evidence>
<evidence type="ECO:0008006" key="4">
    <source>
        <dbReference type="Google" id="ProtNLM"/>
    </source>
</evidence>
<dbReference type="AlphaFoldDB" id="A0A955L203"/>
<dbReference type="EMBL" id="JAGQLJ010000099">
    <property type="protein sequence ID" value="MCA9381424.1"/>
    <property type="molecule type" value="Genomic_DNA"/>
</dbReference>
<name>A0A955L203_9BACT</name>